<dbReference type="AlphaFoldDB" id="A0A3B0JK04"/>
<name>A0A3B0JK04_DROGU</name>
<sequence>MSYYWLPYHCRCQYERLYIYQENQRNQKQTNENIIMNTIGILCLLLSLSSIQADTVVHNETHTESETTNYGPITMVVNNLAEIAINVSDETTDQLQAKMERTVQDITGNLEVLTTDAMAQLSDAIYETNQLLMANPSCNPDWNLEELTANITDQLSACTLGLGSLVDSFRQEGQQSLTNLQGFVQQIAQLPSLCQLLGQSTELAPLNPLGFAGGNNCFINGMVQINQGMAQSLHNASLLLVRTRQLSEEQVAQAQQCSDSVVQGIRQLLSDERGNCE</sequence>
<dbReference type="Proteomes" id="UP000268350">
    <property type="component" value="Unassembled WGS sequence"/>
</dbReference>
<keyword evidence="2" id="KW-1185">Reference proteome</keyword>
<evidence type="ECO:0000313" key="2">
    <source>
        <dbReference type="Proteomes" id="UP000268350"/>
    </source>
</evidence>
<dbReference type="EMBL" id="OUUW01000007">
    <property type="protein sequence ID" value="SPP82677.1"/>
    <property type="molecule type" value="Genomic_DNA"/>
</dbReference>
<accession>A0A3B0JK04</accession>
<dbReference type="OrthoDB" id="8062986at2759"/>
<protein>
    <submittedName>
        <fullName evidence="1">Uncharacterized protein</fullName>
    </submittedName>
</protein>
<evidence type="ECO:0000313" key="1">
    <source>
        <dbReference type="EMBL" id="SPP82677.1"/>
    </source>
</evidence>
<dbReference type="OMA" id="VQQIGDY"/>
<proteinExistence type="predicted"/>
<organism evidence="1 2">
    <name type="scientific">Drosophila guanche</name>
    <name type="common">Fruit fly</name>
    <dbReference type="NCBI Taxonomy" id="7266"/>
    <lineage>
        <taxon>Eukaryota</taxon>
        <taxon>Metazoa</taxon>
        <taxon>Ecdysozoa</taxon>
        <taxon>Arthropoda</taxon>
        <taxon>Hexapoda</taxon>
        <taxon>Insecta</taxon>
        <taxon>Pterygota</taxon>
        <taxon>Neoptera</taxon>
        <taxon>Endopterygota</taxon>
        <taxon>Diptera</taxon>
        <taxon>Brachycera</taxon>
        <taxon>Muscomorpha</taxon>
        <taxon>Ephydroidea</taxon>
        <taxon>Drosophilidae</taxon>
        <taxon>Drosophila</taxon>
        <taxon>Sophophora</taxon>
    </lineage>
</organism>
<reference evidence="2" key="1">
    <citation type="submission" date="2018-01" db="EMBL/GenBank/DDBJ databases">
        <authorList>
            <person name="Alioto T."/>
            <person name="Alioto T."/>
        </authorList>
    </citation>
    <scope>NUCLEOTIDE SEQUENCE [LARGE SCALE GENOMIC DNA]</scope>
</reference>
<gene>
    <name evidence="1" type="ORF">DGUA_6G017410</name>
</gene>